<dbReference type="Pfam" id="PF00612">
    <property type="entry name" value="IQ"/>
    <property type="match status" value="1"/>
</dbReference>
<dbReference type="InterPro" id="IPR000048">
    <property type="entry name" value="IQ_motif_EF-hand-BS"/>
</dbReference>
<organism evidence="7">
    <name type="scientific">Grosmannia clavigera (strain kw1407 / UAMH 11150)</name>
    <name type="common">Blue stain fungus</name>
    <name type="synonym">Graphiocladiella clavigera</name>
    <dbReference type="NCBI Taxonomy" id="655863"/>
    <lineage>
        <taxon>Eukaryota</taxon>
        <taxon>Fungi</taxon>
        <taxon>Dikarya</taxon>
        <taxon>Ascomycota</taxon>
        <taxon>Pezizomycotina</taxon>
        <taxon>Sordariomycetes</taxon>
        <taxon>Sordariomycetidae</taxon>
        <taxon>Ophiostomatales</taxon>
        <taxon>Ophiostomataceae</taxon>
        <taxon>Leptographium</taxon>
    </lineage>
</organism>
<dbReference type="PROSITE" id="PS50096">
    <property type="entry name" value="IQ"/>
    <property type="match status" value="1"/>
</dbReference>
<dbReference type="OrthoDB" id="7344096at2759"/>
<accession>F0XS52</accession>
<dbReference type="GO" id="GO:0005634">
    <property type="term" value="C:nucleus"/>
    <property type="evidence" value="ECO:0007669"/>
    <property type="project" value="UniProtKB-SubCell"/>
</dbReference>
<dbReference type="Gene3D" id="1.20.5.190">
    <property type="match status" value="1"/>
</dbReference>
<evidence type="ECO:0000256" key="1">
    <source>
        <dbReference type="ARBA" id="ARBA00004123"/>
    </source>
</evidence>
<evidence type="ECO:0000256" key="2">
    <source>
        <dbReference type="ARBA" id="ARBA00004496"/>
    </source>
</evidence>
<feature type="region of interest" description="Disordered" evidence="5">
    <location>
        <begin position="232"/>
        <end position="276"/>
    </location>
</feature>
<dbReference type="Proteomes" id="UP000007796">
    <property type="component" value="Unassembled WGS sequence"/>
</dbReference>
<name>F0XS52_GROCL</name>
<dbReference type="InterPro" id="IPR044159">
    <property type="entry name" value="IQM"/>
</dbReference>
<reference evidence="6 7" key="1">
    <citation type="journal article" date="2011" name="Proc. Natl. Acad. Sci. U.S.A.">
        <title>Genome and transcriptome analyses of the mountain pine beetle-fungal symbiont Grosmannia clavigera, a lodgepole pine pathogen.</title>
        <authorList>
            <person name="DiGuistini S."/>
            <person name="Wang Y."/>
            <person name="Liao N.Y."/>
            <person name="Taylor G."/>
            <person name="Tanguay P."/>
            <person name="Feau N."/>
            <person name="Henrissat B."/>
            <person name="Chan S.K."/>
            <person name="Hesse-Orce U."/>
            <person name="Alamouti S.M."/>
            <person name="Tsui C.K.M."/>
            <person name="Docking R.T."/>
            <person name="Levasseur A."/>
            <person name="Haridas S."/>
            <person name="Robertson G."/>
            <person name="Birol I."/>
            <person name="Holt R.A."/>
            <person name="Marra M.A."/>
            <person name="Hamelin R.C."/>
            <person name="Hirst M."/>
            <person name="Jones S.J.M."/>
            <person name="Bohlmann J."/>
            <person name="Breuil C."/>
        </authorList>
    </citation>
    <scope>NUCLEOTIDE SEQUENCE [LARGE SCALE GENOMIC DNA]</scope>
    <source>
        <strain evidence="7">kw1407 / UAMH 11150</strain>
    </source>
</reference>
<dbReference type="eggNOG" id="ENOG502QRIN">
    <property type="taxonomic scope" value="Eukaryota"/>
</dbReference>
<feature type="compositionally biased region" description="Basic and acidic residues" evidence="5">
    <location>
        <begin position="258"/>
        <end position="272"/>
    </location>
</feature>
<dbReference type="PANTHER" id="PTHR31250:SF27">
    <property type="entry name" value="IQ DOMAIN-CONTAINING PROTEIN IQM5"/>
    <property type="match status" value="1"/>
</dbReference>
<keyword evidence="3" id="KW-0963">Cytoplasm</keyword>
<dbReference type="RefSeq" id="XP_014168998.1">
    <property type="nucleotide sequence ID" value="XM_014313523.1"/>
</dbReference>
<feature type="region of interest" description="Disordered" evidence="5">
    <location>
        <begin position="82"/>
        <end position="108"/>
    </location>
</feature>
<dbReference type="EMBL" id="GL629990">
    <property type="protein sequence ID" value="EFW99515.1"/>
    <property type="molecule type" value="Genomic_DNA"/>
</dbReference>
<dbReference type="GeneID" id="25981476"/>
<keyword evidence="7" id="KW-1185">Reference proteome</keyword>
<feature type="compositionally biased region" description="Low complexity" evidence="5">
    <location>
        <begin position="239"/>
        <end position="257"/>
    </location>
</feature>
<dbReference type="STRING" id="655863.F0XS52"/>
<dbReference type="PANTHER" id="PTHR31250">
    <property type="entry name" value="IQ DOMAIN-CONTAINING PROTEIN IQM3"/>
    <property type="match status" value="1"/>
</dbReference>
<evidence type="ECO:0000313" key="6">
    <source>
        <dbReference type="EMBL" id="EFW99515.1"/>
    </source>
</evidence>
<evidence type="ECO:0000256" key="3">
    <source>
        <dbReference type="ARBA" id="ARBA00022490"/>
    </source>
</evidence>
<sequence length="597" mass="66446">MIDQTGASAISGETHSLPTASSAPPEAAYAERQPERGTHHHSRKSSSHQDYLDSLVVPPGDELARIAEVQRTREEQLKQRLRDLQRRRHSVEVSSPPTVEGVHAAPGRKGSLARHIGLTNGLDAMAQSRAAITIQRHYRGYRMRREMQGLCLDANTRWVQALRELQYRERTRPRARTQGTIADDGSRQWPRTSVSSAAATVVDTESTCSIGREPSAARRNWRKVTTIALRAGHDEESDSVSASASDTDAGSDVSGSTAEKRLARQHREEAKAARRREARTMGLQYFLEMVDPKHRYGANLRVYHEEWKRASTRDNFFYWLDRGDGRLVDMVACPRSRLEREQVRYLSREERQYYLVRIGPDGRLCWAKNGARIDTSEHFRDSIHGIVAVDDPTPAVQLAGGQASDSDSEGEAISGRSELVGAAQAGTVRKIRHVSATALLDALLRKSVQANTWIFVADTSFRLYVGIKDSGTFQHSSFLQGSRISAAGLIRIHDGHLESLSPLSGHYRPPTANFRAFVHSLKEAYAVLLGLEAYATTRQQGRKLLRRLGRHRQSDEVTVEDVAAAQTHGTDGKTGKHLLQRLSLGLRPASRTTDDNP</sequence>
<dbReference type="InParanoid" id="F0XS52"/>
<feature type="region of interest" description="Disordered" evidence="5">
    <location>
        <begin position="1"/>
        <end position="57"/>
    </location>
</feature>
<gene>
    <name evidence="6" type="ORF">CMQ_7883</name>
</gene>
<feature type="compositionally biased region" description="Polar residues" evidence="5">
    <location>
        <begin position="189"/>
        <end position="200"/>
    </location>
</feature>
<feature type="region of interest" description="Disordered" evidence="5">
    <location>
        <begin position="171"/>
        <end position="200"/>
    </location>
</feature>
<protein>
    <submittedName>
        <fullName evidence="6">Iq calmodulin-binding motif protein</fullName>
    </submittedName>
</protein>
<feature type="compositionally biased region" description="Low complexity" evidence="5">
    <location>
        <begin position="20"/>
        <end position="31"/>
    </location>
</feature>
<evidence type="ECO:0000313" key="7">
    <source>
        <dbReference type="Proteomes" id="UP000007796"/>
    </source>
</evidence>
<keyword evidence="4" id="KW-0539">Nucleus</keyword>
<evidence type="ECO:0000256" key="4">
    <source>
        <dbReference type="ARBA" id="ARBA00023242"/>
    </source>
</evidence>
<feature type="compositionally biased region" description="Polar residues" evidence="5">
    <location>
        <begin position="1"/>
        <end position="19"/>
    </location>
</feature>
<comment type="subcellular location">
    <subcellularLocation>
        <location evidence="2">Cytoplasm</location>
    </subcellularLocation>
    <subcellularLocation>
        <location evidence="1">Nucleus</location>
    </subcellularLocation>
</comment>
<dbReference type="HOGENOM" id="CLU_020021_0_0_1"/>
<dbReference type="AlphaFoldDB" id="F0XS52"/>
<dbReference type="GO" id="GO:0005737">
    <property type="term" value="C:cytoplasm"/>
    <property type="evidence" value="ECO:0007669"/>
    <property type="project" value="UniProtKB-SubCell"/>
</dbReference>
<dbReference type="CDD" id="cd23767">
    <property type="entry name" value="IQCD"/>
    <property type="match status" value="1"/>
</dbReference>
<dbReference type="SMART" id="SM00015">
    <property type="entry name" value="IQ"/>
    <property type="match status" value="1"/>
</dbReference>
<evidence type="ECO:0000256" key="5">
    <source>
        <dbReference type="SAM" id="MobiDB-lite"/>
    </source>
</evidence>
<proteinExistence type="predicted"/>